<gene>
    <name evidence="2" type="ORF">DEU50_101495</name>
</gene>
<organism evidence="2 3">
    <name type="scientific">Aeromonas salmonicida</name>
    <dbReference type="NCBI Taxonomy" id="645"/>
    <lineage>
        <taxon>Bacteria</taxon>
        <taxon>Pseudomonadati</taxon>
        <taxon>Pseudomonadota</taxon>
        <taxon>Gammaproteobacteria</taxon>
        <taxon>Aeromonadales</taxon>
        <taxon>Aeromonadaceae</taxon>
        <taxon>Aeromonas</taxon>
    </lineage>
</organism>
<dbReference type="EMBL" id="QLLM01000001">
    <property type="protein sequence ID" value="RAJ09756.1"/>
    <property type="molecule type" value="Genomic_DNA"/>
</dbReference>
<accession>A0AAX1PNX1</accession>
<evidence type="ECO:0000313" key="3">
    <source>
        <dbReference type="Proteomes" id="UP000249422"/>
    </source>
</evidence>
<dbReference type="AlphaFoldDB" id="A0AAX1PNX1"/>
<sequence>MSPGPGSFERQMMMRCLLPLLLLGSTFSFHVHADDTPPDLAARISYQDRVTSSDGIARENHWQEKWIRVDNQVWSQRLIPLPLARAYHATHDATPGHKHFTHQMAARWVTRDTRGELQLRYADAWHNQLVEVPVEEYGQVAFKPDWERIRYLINPALLQEMTPLDEAAPEQARWYEKREGKQRTRILWSSRWQIPLVVESASLDGYRSYRMEVTLKSLPKQLPWLQLDGYQTLDLRDFFD</sequence>
<name>A0AAX1PNX1_AERSA</name>
<protein>
    <recommendedName>
        <fullName evidence="4">DUF3108 domain-containing protein</fullName>
    </recommendedName>
</protein>
<dbReference type="Proteomes" id="UP000249422">
    <property type="component" value="Unassembled WGS sequence"/>
</dbReference>
<feature type="signal peptide" evidence="1">
    <location>
        <begin position="1"/>
        <end position="33"/>
    </location>
</feature>
<evidence type="ECO:0000256" key="1">
    <source>
        <dbReference type="SAM" id="SignalP"/>
    </source>
</evidence>
<proteinExistence type="predicted"/>
<evidence type="ECO:0000313" key="2">
    <source>
        <dbReference type="EMBL" id="RAJ09756.1"/>
    </source>
</evidence>
<evidence type="ECO:0008006" key="4">
    <source>
        <dbReference type="Google" id="ProtNLM"/>
    </source>
</evidence>
<keyword evidence="1" id="KW-0732">Signal</keyword>
<reference evidence="2 3" key="1">
    <citation type="submission" date="2018-06" db="EMBL/GenBank/DDBJ databases">
        <title>Freshwater and sediment microbial communities from various areas in North America, analyzing microbe dynamics in response to fracking.</title>
        <authorList>
            <person name="Lamendella R."/>
        </authorList>
    </citation>
    <scope>NUCLEOTIDE SEQUENCE [LARGE SCALE GENOMIC DNA]</scope>
    <source>
        <strain evidence="2 3">17</strain>
    </source>
</reference>
<feature type="chain" id="PRO_5043880938" description="DUF3108 domain-containing protein" evidence="1">
    <location>
        <begin position="34"/>
        <end position="240"/>
    </location>
</feature>
<comment type="caution">
    <text evidence="2">The sequence shown here is derived from an EMBL/GenBank/DDBJ whole genome shotgun (WGS) entry which is preliminary data.</text>
</comment>